<keyword evidence="3" id="KW-0547">Nucleotide-binding</keyword>
<dbReference type="Proteomes" id="UP000031532">
    <property type="component" value="Unassembled WGS sequence"/>
</dbReference>
<evidence type="ECO:0000256" key="5">
    <source>
        <dbReference type="ARBA" id="ARBA00022840"/>
    </source>
</evidence>
<gene>
    <name evidence="11" type="primary">recN</name>
    <name evidence="11" type="ORF">QH73_0004205</name>
</gene>
<feature type="coiled-coil region" evidence="8">
    <location>
        <begin position="333"/>
        <end position="381"/>
    </location>
</feature>
<dbReference type="NCBIfam" id="TIGR00634">
    <property type="entry name" value="recN"/>
    <property type="match status" value="1"/>
</dbReference>
<feature type="coiled-coil region" evidence="8">
    <location>
        <begin position="168"/>
        <end position="233"/>
    </location>
</feature>
<evidence type="ECO:0000256" key="2">
    <source>
        <dbReference type="ARBA" id="ARBA00021315"/>
    </source>
</evidence>
<feature type="compositionally biased region" description="Polar residues" evidence="9">
    <location>
        <begin position="612"/>
        <end position="626"/>
    </location>
</feature>
<dbReference type="InterPro" id="IPR038729">
    <property type="entry name" value="Rad50/SbcC_AAA"/>
</dbReference>
<evidence type="ECO:0000256" key="7">
    <source>
        <dbReference type="ARBA" id="ARBA00033408"/>
    </source>
</evidence>
<dbReference type="GO" id="GO:0006281">
    <property type="term" value="P:DNA repair"/>
    <property type="evidence" value="ECO:0007669"/>
    <property type="project" value="UniProtKB-KW"/>
</dbReference>
<dbReference type="OrthoDB" id="9806954at2"/>
<dbReference type="GO" id="GO:0009432">
    <property type="term" value="P:SOS response"/>
    <property type="evidence" value="ECO:0007669"/>
    <property type="project" value="TreeGrafter"/>
</dbReference>
<evidence type="ECO:0000259" key="10">
    <source>
        <dbReference type="Pfam" id="PF13476"/>
    </source>
</evidence>
<evidence type="ECO:0000256" key="3">
    <source>
        <dbReference type="ARBA" id="ARBA00022741"/>
    </source>
</evidence>
<feature type="domain" description="Rad50/SbcC-type AAA" evidence="10">
    <location>
        <begin position="4"/>
        <end position="220"/>
    </location>
</feature>
<evidence type="ECO:0000256" key="8">
    <source>
        <dbReference type="SAM" id="Coils"/>
    </source>
</evidence>
<evidence type="ECO:0000256" key="1">
    <source>
        <dbReference type="ARBA" id="ARBA00009441"/>
    </source>
</evidence>
<evidence type="ECO:0000313" key="12">
    <source>
        <dbReference type="Proteomes" id="UP000031532"/>
    </source>
</evidence>
<dbReference type="GO" id="GO:0043590">
    <property type="term" value="C:bacterial nucleoid"/>
    <property type="evidence" value="ECO:0007669"/>
    <property type="project" value="TreeGrafter"/>
</dbReference>
<evidence type="ECO:0000256" key="9">
    <source>
        <dbReference type="SAM" id="MobiDB-lite"/>
    </source>
</evidence>
<dbReference type="InterPro" id="IPR027417">
    <property type="entry name" value="P-loop_NTPase"/>
</dbReference>
<evidence type="ECO:0000256" key="4">
    <source>
        <dbReference type="ARBA" id="ARBA00022763"/>
    </source>
</evidence>
<proteinExistence type="inferred from homology"/>
<dbReference type="EMBL" id="JTJC03000001">
    <property type="protein sequence ID" value="NHC33874.1"/>
    <property type="molecule type" value="Genomic_DNA"/>
</dbReference>
<dbReference type="Gene3D" id="3.40.50.300">
    <property type="entry name" value="P-loop containing nucleotide triphosphate hydrolases"/>
    <property type="match status" value="2"/>
</dbReference>
<keyword evidence="8" id="KW-0175">Coiled coil</keyword>
<feature type="region of interest" description="Disordered" evidence="9">
    <location>
        <begin position="612"/>
        <end position="635"/>
    </location>
</feature>
<keyword evidence="4" id="KW-0227">DNA damage</keyword>
<reference evidence="11 12" key="1">
    <citation type="journal article" date="2015" name="Genome Announc.">
        <title>Draft Genome Sequence of the Terrestrial Cyanobacterium Scytonema millei VB511283, Isolated from Eastern India.</title>
        <authorList>
            <person name="Sen D."/>
            <person name="Chandrababunaidu M.M."/>
            <person name="Singh D."/>
            <person name="Sanghi N."/>
            <person name="Ghorai A."/>
            <person name="Mishra G.P."/>
            <person name="Madduluri M."/>
            <person name="Adhikary S.P."/>
            <person name="Tripathy S."/>
        </authorList>
    </citation>
    <scope>NUCLEOTIDE SEQUENCE [LARGE SCALE GENOMIC DNA]</scope>
    <source>
        <strain evidence="11 12">VB511283</strain>
    </source>
</reference>
<evidence type="ECO:0000313" key="11">
    <source>
        <dbReference type="EMBL" id="NHC33874.1"/>
    </source>
</evidence>
<dbReference type="PANTHER" id="PTHR11059:SF0">
    <property type="entry name" value="DNA REPAIR PROTEIN RECN"/>
    <property type="match status" value="1"/>
</dbReference>
<protein>
    <recommendedName>
        <fullName evidence="2">DNA repair protein RecN</fullName>
    </recommendedName>
    <alternativeName>
        <fullName evidence="7">Recombination protein N</fullName>
    </alternativeName>
</protein>
<dbReference type="InterPro" id="IPR004604">
    <property type="entry name" value="DNA_recomb/repair_RecN"/>
</dbReference>
<dbReference type="PANTHER" id="PTHR11059">
    <property type="entry name" value="DNA REPAIR PROTEIN RECN"/>
    <property type="match status" value="1"/>
</dbReference>
<keyword evidence="6" id="KW-0234">DNA repair</keyword>
<dbReference type="GO" id="GO:0006310">
    <property type="term" value="P:DNA recombination"/>
    <property type="evidence" value="ECO:0007669"/>
    <property type="project" value="InterPro"/>
</dbReference>
<organism evidence="11 12">
    <name type="scientific">Scytonema millei VB511283</name>
    <dbReference type="NCBI Taxonomy" id="1245923"/>
    <lineage>
        <taxon>Bacteria</taxon>
        <taxon>Bacillati</taxon>
        <taxon>Cyanobacteriota</taxon>
        <taxon>Cyanophyceae</taxon>
        <taxon>Nostocales</taxon>
        <taxon>Scytonemataceae</taxon>
        <taxon>Scytonema</taxon>
    </lineage>
</organism>
<keyword evidence="12" id="KW-1185">Reference proteome</keyword>
<comment type="caution">
    <text evidence="11">The sequence shown here is derived from an EMBL/GenBank/DDBJ whole genome shotgun (WGS) entry which is preliminary data.</text>
</comment>
<dbReference type="RefSeq" id="WP_132866608.1">
    <property type="nucleotide sequence ID" value="NZ_JTJC03000001.1"/>
</dbReference>
<accession>A0A9X5E477</accession>
<dbReference type="Pfam" id="PF13476">
    <property type="entry name" value="AAA_23"/>
    <property type="match status" value="1"/>
</dbReference>
<dbReference type="CDD" id="cd03241">
    <property type="entry name" value="ABC_RecN"/>
    <property type="match status" value="2"/>
</dbReference>
<keyword evidence="5" id="KW-0067">ATP-binding</keyword>
<evidence type="ECO:0000256" key="6">
    <source>
        <dbReference type="ARBA" id="ARBA00023204"/>
    </source>
</evidence>
<dbReference type="AlphaFoldDB" id="A0A9X5E477"/>
<dbReference type="GO" id="GO:0005524">
    <property type="term" value="F:ATP binding"/>
    <property type="evidence" value="ECO:0007669"/>
    <property type="project" value="UniProtKB-KW"/>
</dbReference>
<sequence>MLISLQIENFALIDQLELEFGSGLNVLTGETGAGKSIILDAIDAALGGKANSRAIRTGTNRALIEATFRLDKDVADWLITEEIELLDDNSLICSRELTLAQNSLRSRSRVNGVLVNRQQMAQLRDRLVEITAQGQAVQVGQAAQVREWLDLYGGTSHFQQREVVATAYTEYQQIKNNLEKRRQSDRQRLQQIDLLTYQVKELETANLTEPDELEQLEQERQRLSHVVELQQSSYKVYQVLYQNENDGQASADLLAEAEVTLTDMVQYDTQLQPILDLVGEALAAVTEAGRQIGAYGESLESDPQRLEIVESRIRELKLVCRKYGTLPEAIAYYQKIQAELAELNDSEQSIEALEQQERKYLDRLLQECDRLTQLRQQAAAKLEAQILAELKPLAMEKVQFQVEIASTVPTATGNDQISFLFSPNPGEPLQPLIAIASGGEMSRFLLALKACFSQAEASGTLIFDEIDVGVSGRVAQAIADKLHHLSHRHQVLCVTHQPLVAAMADRHFRVDKQVIVGAGLSDTPGDAQTIPTNPPVPQSGVVGAGLSDTSGNQPTIPTNPPVPGAEREIRTVVRVTALDNFDTRREELANLAGGKSAQDAIAFAESLLTQAANQRQTPQNGAATKSRSVKSAKKR</sequence>
<dbReference type="SUPFAM" id="SSF52540">
    <property type="entry name" value="P-loop containing nucleoside triphosphate hydrolases"/>
    <property type="match status" value="1"/>
</dbReference>
<name>A0A9X5E477_9CYAN</name>
<comment type="similarity">
    <text evidence="1">Belongs to the RecN family.</text>
</comment>